<dbReference type="RefSeq" id="WP_245577688.1">
    <property type="nucleotide sequence ID" value="NZ_JBIAZU010000002.1"/>
</dbReference>
<sequence>MRSTRSAAVLGAALLLLLGAYPAQAATGPRPSPPPGARAEAAPAAPVAPAASTPDPWAVRPYMGWSSYSMQVYSGNGKWITGDQLIKQSDAMHAKLQKYGYNYLNVDAGWNDGVDANGRPKPSATLYPQGLQKVIDHVHANGQKFGVYMIPGISPDVYNASLPIAGAPGCTTHDIVKQPVQPSDYWHIGYKIDFSNPCSQKYIDSIVDLFAQWGVNFVKFDSVTPGSGVSDLSLDARDDVAAWSSALKAHKIWFELSWAVDPKYADYWRSKANGWRVEWDVECYCANDALTQWQNIARLFPDAATWWRNGGNGGWNDFDSLDVGNGSMDGLTRDERRTAMTLWSISAAPLYLGNDLTNLDAYGLSLLTNPEVIAVDQAGTPARPVNASAQQPIWYALNADGSYTVALFNLGRTDKDITANWSDLGLTGAATVRDLWARQDLGRFATKFTAADVPIHGVRLLKVTPQSGAAVAVNDDALRVGYQGDWTRNGGNEVAATSQPLALNITDTGATAPPSTTGPVRTITHDDTDQGISYVGSWSTSTGRGLGDYGDGVHYTERDGDAFEYTFQGTGVSYLTEMDTSQGDVDIYLDGQFVKTVNTGREQGQPRLAQQTVFTVNDLTNGSHTLRAVKKSGSFMLLDRIDVLQPSLIDPPAASFDRRAPADVPVKLLRDGSEFVGVSLGGAALKRGTDYTLSGSTVTLRSAYLAGLPVGAAQLDFAFRGDYLDDVHATSRNGDAVSYTFTGTGVDWITATAPDQGLVDIYVDGKLARSVDTHGAVRATQQTVFSVSGLRNGQHTVKAVKVSGDVMRTDVIRYTTR</sequence>
<dbReference type="InterPro" id="IPR002241">
    <property type="entry name" value="Glyco_hydro_27"/>
</dbReference>
<feature type="domain" description="Alpha galactosidase C-terminal" evidence="12">
    <location>
        <begin position="392"/>
        <end position="463"/>
    </location>
</feature>
<evidence type="ECO:0000256" key="6">
    <source>
        <dbReference type="ARBA" id="ARBA00023295"/>
    </source>
</evidence>
<evidence type="ECO:0000256" key="7">
    <source>
        <dbReference type="ARBA" id="ARBA00023326"/>
    </source>
</evidence>
<keyword evidence="6 8" id="KW-0326">Glycosidase</keyword>
<name>A0ABW6W8F2_9ACTN</name>
<evidence type="ECO:0000259" key="11">
    <source>
        <dbReference type="Pfam" id="PF03442"/>
    </source>
</evidence>
<evidence type="ECO:0000256" key="4">
    <source>
        <dbReference type="ARBA" id="ARBA00023001"/>
    </source>
</evidence>
<dbReference type="Gene3D" id="2.60.40.10">
    <property type="entry name" value="Immunoglobulins"/>
    <property type="match status" value="1"/>
</dbReference>
<feature type="signal peptide" evidence="10">
    <location>
        <begin position="1"/>
        <end position="25"/>
    </location>
</feature>
<feature type="domain" description="Carbohydrate binding X2" evidence="11">
    <location>
        <begin position="649"/>
        <end position="720"/>
    </location>
</feature>
<proteinExistence type="inferred from homology"/>
<dbReference type="Pfam" id="PF16499">
    <property type="entry name" value="Melibiase_2"/>
    <property type="match status" value="2"/>
</dbReference>
<dbReference type="EC" id="3.2.1.22" evidence="8"/>
<dbReference type="Pfam" id="PF03442">
    <property type="entry name" value="CBM_X2"/>
    <property type="match status" value="1"/>
</dbReference>
<feature type="chain" id="PRO_5047188341" description="Alpha-galactosidase" evidence="10">
    <location>
        <begin position="26"/>
        <end position="817"/>
    </location>
</feature>
<keyword evidence="14" id="KW-1185">Reference proteome</keyword>
<dbReference type="InterPro" id="IPR005102">
    <property type="entry name" value="Carbo-bd_X2"/>
</dbReference>
<feature type="compositionally biased region" description="Low complexity" evidence="9">
    <location>
        <begin position="37"/>
        <end position="53"/>
    </location>
</feature>
<dbReference type="InterPro" id="IPR013783">
    <property type="entry name" value="Ig-like_fold"/>
</dbReference>
<reference evidence="13 14" key="1">
    <citation type="submission" date="2024-10" db="EMBL/GenBank/DDBJ databases">
        <title>The Natural Products Discovery Center: Release of the First 8490 Sequenced Strains for Exploring Actinobacteria Biosynthetic Diversity.</title>
        <authorList>
            <person name="Kalkreuter E."/>
            <person name="Kautsar S.A."/>
            <person name="Yang D."/>
            <person name="Bader C.D."/>
            <person name="Teijaro C.N."/>
            <person name="Fluegel L."/>
            <person name="Davis C.M."/>
            <person name="Simpson J.R."/>
            <person name="Lauterbach L."/>
            <person name="Steele A.D."/>
            <person name="Gui C."/>
            <person name="Meng S."/>
            <person name="Li G."/>
            <person name="Viehrig K."/>
            <person name="Ye F."/>
            <person name="Su P."/>
            <person name="Kiefer A.F."/>
            <person name="Nichols A."/>
            <person name="Cepeda A.J."/>
            <person name="Yan W."/>
            <person name="Fan B."/>
            <person name="Jiang Y."/>
            <person name="Adhikari A."/>
            <person name="Zheng C.-J."/>
            <person name="Schuster L."/>
            <person name="Cowan T.M."/>
            <person name="Smanski M.J."/>
            <person name="Chevrette M.G."/>
            <person name="De Carvalho L.P.S."/>
            <person name="Shen B."/>
        </authorList>
    </citation>
    <scope>NUCLEOTIDE SEQUENCE [LARGE SCALE GENOMIC DNA]</scope>
    <source>
        <strain evidence="13 14">NPDC000087</strain>
    </source>
</reference>
<dbReference type="Gene3D" id="3.20.20.70">
    <property type="entry name" value="Aldolase class I"/>
    <property type="match status" value="1"/>
</dbReference>
<dbReference type="Proteomes" id="UP001602245">
    <property type="component" value="Unassembled WGS sequence"/>
</dbReference>
<keyword evidence="3 8" id="KW-0378">Hydrolase</keyword>
<dbReference type="SUPFAM" id="SSF51011">
    <property type="entry name" value="Glycosyl hydrolase domain"/>
    <property type="match status" value="1"/>
</dbReference>
<dbReference type="InterPro" id="IPR013785">
    <property type="entry name" value="Aldolase_TIM"/>
</dbReference>
<keyword evidence="7" id="KW-0624">Polysaccharide degradation</keyword>
<dbReference type="PANTHER" id="PTHR11452:SF75">
    <property type="entry name" value="ALPHA-GALACTOSIDASE MEL1"/>
    <property type="match status" value="1"/>
</dbReference>
<organism evidence="13 14">
    <name type="scientific">Paractinoplanes globisporus</name>
    <dbReference type="NCBI Taxonomy" id="113565"/>
    <lineage>
        <taxon>Bacteria</taxon>
        <taxon>Bacillati</taxon>
        <taxon>Actinomycetota</taxon>
        <taxon>Actinomycetes</taxon>
        <taxon>Micromonosporales</taxon>
        <taxon>Micromonosporaceae</taxon>
        <taxon>Paractinoplanes</taxon>
    </lineage>
</organism>
<comment type="catalytic activity">
    <reaction evidence="8">
        <text>Hydrolysis of terminal, non-reducing alpha-D-galactose residues in alpha-D-galactosides, including galactose oligosaccharides, galactomannans and galactolipids.</text>
        <dbReference type="EC" id="3.2.1.22"/>
    </reaction>
</comment>
<evidence type="ECO:0000256" key="8">
    <source>
        <dbReference type="RuleBase" id="RU361168"/>
    </source>
</evidence>
<evidence type="ECO:0000256" key="1">
    <source>
        <dbReference type="ARBA" id="ARBA00009743"/>
    </source>
</evidence>
<dbReference type="SUPFAM" id="SSF81296">
    <property type="entry name" value="E set domains"/>
    <property type="match status" value="1"/>
</dbReference>
<keyword evidence="8" id="KW-1015">Disulfide bond</keyword>
<evidence type="ECO:0000256" key="10">
    <source>
        <dbReference type="SAM" id="SignalP"/>
    </source>
</evidence>
<evidence type="ECO:0000256" key="5">
    <source>
        <dbReference type="ARBA" id="ARBA00023277"/>
    </source>
</evidence>
<dbReference type="PRINTS" id="PR00740">
    <property type="entry name" value="GLHYDRLASE27"/>
</dbReference>
<comment type="similarity">
    <text evidence="1 8">Belongs to the glycosyl hydrolase 27 family.</text>
</comment>
<dbReference type="PANTHER" id="PTHR11452">
    <property type="entry name" value="ALPHA-GALACTOSIDASE/ALPHA-N-ACETYLGALACTOSAMINIDASE"/>
    <property type="match status" value="1"/>
</dbReference>
<evidence type="ECO:0000256" key="3">
    <source>
        <dbReference type="ARBA" id="ARBA00022801"/>
    </source>
</evidence>
<accession>A0ABW6W8F2</accession>
<keyword evidence="5" id="KW-0119">Carbohydrate metabolism</keyword>
<dbReference type="InterPro" id="IPR041233">
    <property type="entry name" value="Melibiase_C"/>
</dbReference>
<dbReference type="InterPro" id="IPR017853">
    <property type="entry name" value="GH"/>
</dbReference>
<keyword evidence="4" id="KW-0136">Cellulose degradation</keyword>
<dbReference type="InterPro" id="IPR013780">
    <property type="entry name" value="Glyco_hydro_b"/>
</dbReference>
<evidence type="ECO:0000256" key="9">
    <source>
        <dbReference type="SAM" id="MobiDB-lite"/>
    </source>
</evidence>
<dbReference type="Pfam" id="PF17801">
    <property type="entry name" value="Melibiase_C"/>
    <property type="match status" value="1"/>
</dbReference>
<dbReference type="InterPro" id="IPR014756">
    <property type="entry name" value="Ig_E-set"/>
</dbReference>
<evidence type="ECO:0000256" key="2">
    <source>
        <dbReference type="ARBA" id="ARBA00022729"/>
    </source>
</evidence>
<dbReference type="Gene3D" id="2.60.40.1180">
    <property type="entry name" value="Golgi alpha-mannosidase II"/>
    <property type="match status" value="1"/>
</dbReference>
<dbReference type="Gene3D" id="2.60.120.260">
    <property type="entry name" value="Galactose-binding domain-like"/>
    <property type="match status" value="2"/>
</dbReference>
<evidence type="ECO:0000313" key="14">
    <source>
        <dbReference type="Proteomes" id="UP001602245"/>
    </source>
</evidence>
<evidence type="ECO:0000313" key="13">
    <source>
        <dbReference type="EMBL" id="MFF5289582.1"/>
    </source>
</evidence>
<comment type="caution">
    <text evidence="13">The sequence shown here is derived from an EMBL/GenBank/DDBJ whole genome shotgun (WGS) entry which is preliminary data.</text>
</comment>
<protein>
    <recommendedName>
        <fullName evidence="8">Alpha-galactosidase</fullName>
        <ecNumber evidence="8">3.2.1.22</ecNumber>
    </recommendedName>
    <alternativeName>
        <fullName evidence="8">Melibiase</fullName>
    </alternativeName>
</protein>
<dbReference type="EMBL" id="JBIAZU010000002">
    <property type="protein sequence ID" value="MFF5289582.1"/>
    <property type="molecule type" value="Genomic_DNA"/>
</dbReference>
<gene>
    <name evidence="13" type="ORF">ACFY35_09095</name>
</gene>
<keyword evidence="2 10" id="KW-0732">Signal</keyword>
<evidence type="ECO:0000259" key="12">
    <source>
        <dbReference type="Pfam" id="PF17801"/>
    </source>
</evidence>
<dbReference type="SUPFAM" id="SSF51445">
    <property type="entry name" value="(Trans)glycosidases"/>
    <property type="match status" value="1"/>
</dbReference>
<dbReference type="CDD" id="cd14792">
    <property type="entry name" value="GH27"/>
    <property type="match status" value="1"/>
</dbReference>
<feature type="region of interest" description="Disordered" evidence="9">
    <location>
        <begin position="26"/>
        <end position="53"/>
    </location>
</feature>